<name>A0AB34KS00_9PEZI</name>
<feature type="region of interest" description="Disordered" evidence="1">
    <location>
        <begin position="36"/>
        <end position="75"/>
    </location>
</feature>
<feature type="compositionally biased region" description="Acidic residues" evidence="1">
    <location>
        <begin position="610"/>
        <end position="657"/>
    </location>
</feature>
<feature type="region of interest" description="Disordered" evidence="1">
    <location>
        <begin position="610"/>
        <end position="663"/>
    </location>
</feature>
<feature type="compositionally biased region" description="Pro residues" evidence="1">
    <location>
        <begin position="38"/>
        <end position="47"/>
    </location>
</feature>
<feature type="compositionally biased region" description="Basic and acidic residues" evidence="1">
    <location>
        <begin position="560"/>
        <end position="570"/>
    </location>
</feature>
<evidence type="ECO:0000313" key="3">
    <source>
        <dbReference type="Proteomes" id="UP000803884"/>
    </source>
</evidence>
<accession>A0AB34KS00</accession>
<sequence length="663" mass="72831">MSLARAGYDGYLGSATEEATPSVRSIAGTPDLNAFGPGIPPRFPPGPLSTTHPVGRAQSPTPPQHLPSVSHGITDPVLSRDMENILQSYGRRLDVLESMSFSHVPVEEVQDKFEQHDVRLLDLEQWRNERDQEREREREEAERNRNSPEATGSKRRRLLPNETSSFASDGSFDSAAALHTEAAVLATVATNLELEPRFEALESRMFDLESAAMPSFTRPWEVQVVLLPWGSALRGIWFTSSDASQHSQRSTRQDTEEWSAPQSVPKISFHSSASTAWTTDSIEAWAEDAYDWLSPKACGPTGTVFQRLASRGLVRDLTFTGSTSKHILDTINNAFRKVLPSNADVESELLDQYQGLREQFLPLRKVRKSSRLRFLSQAEMVTSAAWTADFLESSALMKTNDGQRRLYITTPHAYLQTSGGEWTWKTLRELPQRNARGNVQNHIFSKGKAIEACWSYSDKLDHAPSLHSSFGSSQKSQPHPADLPPHPMSPLSTARPLRPRTASLASSESALKRRAASFEHTPAPTSSATAPVPTKAMTKRPRLSTSPEAERRGAGFTPRLSREPLSDADARSQGSRVVPRGTTPFAYATPHSNSQFVGLAELVGWGDGDTELGTEVGGEEWEGVGGGEDESMGSDGESVESDGSEGMDLEDGDEEEGLTIYEQ</sequence>
<feature type="region of interest" description="Disordered" evidence="1">
    <location>
        <begin position="1"/>
        <end position="22"/>
    </location>
</feature>
<feature type="region of interest" description="Disordered" evidence="1">
    <location>
        <begin position="129"/>
        <end position="160"/>
    </location>
</feature>
<dbReference type="GeneID" id="96006186"/>
<dbReference type="Proteomes" id="UP000803884">
    <property type="component" value="Unassembled WGS sequence"/>
</dbReference>
<feature type="compositionally biased region" description="Basic and acidic residues" evidence="1">
    <location>
        <begin position="129"/>
        <end position="146"/>
    </location>
</feature>
<evidence type="ECO:0000313" key="2">
    <source>
        <dbReference type="EMBL" id="KAL1586105.1"/>
    </source>
</evidence>
<dbReference type="AlphaFoldDB" id="A0AB34KS00"/>
<feature type="compositionally biased region" description="Low complexity" evidence="1">
    <location>
        <begin position="521"/>
        <end position="536"/>
    </location>
</feature>
<evidence type="ECO:0000256" key="1">
    <source>
        <dbReference type="SAM" id="MobiDB-lite"/>
    </source>
</evidence>
<keyword evidence="3" id="KW-1185">Reference proteome</keyword>
<feature type="region of interest" description="Disordered" evidence="1">
    <location>
        <begin position="465"/>
        <end position="590"/>
    </location>
</feature>
<feature type="compositionally biased region" description="Polar residues" evidence="1">
    <location>
        <begin position="466"/>
        <end position="477"/>
    </location>
</feature>
<dbReference type="EMBL" id="JAAQHG020000016">
    <property type="protein sequence ID" value="KAL1586105.1"/>
    <property type="molecule type" value="Genomic_DNA"/>
</dbReference>
<dbReference type="RefSeq" id="XP_069229210.1">
    <property type="nucleotide sequence ID" value="XM_069373348.1"/>
</dbReference>
<proteinExistence type="predicted"/>
<reference evidence="2 3" key="1">
    <citation type="journal article" date="2020" name="Microbiol. Resour. Announc.">
        <title>Draft Genome Sequence of a Cladosporium Species Isolated from the Mesophotic Ascidian Didemnum maculosum.</title>
        <authorList>
            <person name="Gioti A."/>
            <person name="Siaperas R."/>
            <person name="Nikolaivits E."/>
            <person name="Le Goff G."/>
            <person name="Ouazzani J."/>
            <person name="Kotoulas G."/>
            <person name="Topakas E."/>
        </authorList>
    </citation>
    <scope>NUCLEOTIDE SEQUENCE [LARGE SCALE GENOMIC DNA]</scope>
    <source>
        <strain evidence="2 3">TM138-S3</strain>
    </source>
</reference>
<comment type="caution">
    <text evidence="2">The sequence shown here is derived from an EMBL/GenBank/DDBJ whole genome shotgun (WGS) entry which is preliminary data.</text>
</comment>
<gene>
    <name evidence="2" type="ORF">WHR41_04742</name>
</gene>
<organism evidence="2 3">
    <name type="scientific">Cladosporium halotolerans</name>
    <dbReference type="NCBI Taxonomy" id="1052096"/>
    <lineage>
        <taxon>Eukaryota</taxon>
        <taxon>Fungi</taxon>
        <taxon>Dikarya</taxon>
        <taxon>Ascomycota</taxon>
        <taxon>Pezizomycotina</taxon>
        <taxon>Dothideomycetes</taxon>
        <taxon>Dothideomycetidae</taxon>
        <taxon>Cladosporiales</taxon>
        <taxon>Cladosporiaceae</taxon>
        <taxon>Cladosporium</taxon>
    </lineage>
</organism>
<protein>
    <submittedName>
        <fullName evidence="2">Uncharacterized protein</fullName>
    </submittedName>
</protein>